<keyword evidence="4" id="KW-1185">Reference proteome</keyword>
<dbReference type="EMBL" id="AYZM01000046">
    <property type="protein sequence ID" value="KRN26079.1"/>
    <property type="molecule type" value="Genomic_DNA"/>
</dbReference>
<evidence type="ECO:0000313" key="3">
    <source>
        <dbReference type="EMBL" id="KRN26079.1"/>
    </source>
</evidence>
<evidence type="ECO:0000256" key="1">
    <source>
        <dbReference type="ARBA" id="ARBA00022801"/>
    </source>
</evidence>
<keyword evidence="1 3" id="KW-0378">Hydrolase</keyword>
<dbReference type="InterPro" id="IPR029058">
    <property type="entry name" value="AB_hydrolase_fold"/>
</dbReference>
<dbReference type="InterPro" id="IPR050300">
    <property type="entry name" value="GDXG_lipolytic_enzyme"/>
</dbReference>
<proteinExistence type="predicted"/>
<dbReference type="Gene3D" id="3.40.50.1820">
    <property type="entry name" value="alpha/beta hydrolase"/>
    <property type="match status" value="1"/>
</dbReference>
<protein>
    <submittedName>
        <fullName evidence="3">Carboxylic ester hydrolase</fullName>
    </submittedName>
</protein>
<dbReference type="STRING" id="1423804.FD14_GL003150"/>
<evidence type="ECO:0000259" key="2">
    <source>
        <dbReference type="Pfam" id="PF07859"/>
    </source>
</evidence>
<dbReference type="InterPro" id="IPR013094">
    <property type="entry name" value="AB_hydrolase_3"/>
</dbReference>
<name>A0A0R2FC52_9LACO</name>
<dbReference type="Proteomes" id="UP000051442">
    <property type="component" value="Unassembled WGS sequence"/>
</dbReference>
<dbReference type="OrthoDB" id="9815425at2"/>
<dbReference type="PANTHER" id="PTHR48081">
    <property type="entry name" value="AB HYDROLASE SUPERFAMILY PROTEIN C4A8.06C"/>
    <property type="match status" value="1"/>
</dbReference>
<comment type="caution">
    <text evidence="3">The sequence shown here is derived from an EMBL/GenBank/DDBJ whole genome shotgun (WGS) entry which is preliminary data.</text>
</comment>
<feature type="domain" description="Alpha/beta hydrolase fold-3" evidence="2">
    <location>
        <begin position="32"/>
        <end position="238"/>
    </location>
</feature>
<organism evidence="3 4">
    <name type="scientific">Secundilactobacillus similis DSM 23365 = JCM 2765</name>
    <dbReference type="NCBI Taxonomy" id="1423804"/>
    <lineage>
        <taxon>Bacteria</taxon>
        <taxon>Bacillati</taxon>
        <taxon>Bacillota</taxon>
        <taxon>Bacilli</taxon>
        <taxon>Lactobacillales</taxon>
        <taxon>Lactobacillaceae</taxon>
        <taxon>Secundilactobacillus</taxon>
    </lineage>
</organism>
<dbReference type="RefSeq" id="WP_054734782.1">
    <property type="nucleotide sequence ID" value="NZ_AYZM01000046.1"/>
</dbReference>
<dbReference type="AlphaFoldDB" id="A0A0R2FC52"/>
<dbReference type="PATRIC" id="fig|1423804.4.peg.3384"/>
<evidence type="ECO:0000313" key="4">
    <source>
        <dbReference type="Proteomes" id="UP000051442"/>
    </source>
</evidence>
<dbReference type="SUPFAM" id="SSF53474">
    <property type="entry name" value="alpha/beta-Hydrolases"/>
    <property type="match status" value="1"/>
</dbReference>
<dbReference type="GO" id="GO:0016787">
    <property type="term" value="F:hydrolase activity"/>
    <property type="evidence" value="ECO:0007669"/>
    <property type="project" value="UniProtKB-KW"/>
</dbReference>
<dbReference type="Pfam" id="PF07859">
    <property type="entry name" value="Abhydrolase_3"/>
    <property type="match status" value="1"/>
</dbReference>
<reference evidence="3 4" key="1">
    <citation type="journal article" date="2015" name="Genome Announc.">
        <title>Expanding the biotechnology potential of lactobacilli through comparative genomics of 213 strains and associated genera.</title>
        <authorList>
            <person name="Sun Z."/>
            <person name="Harris H.M."/>
            <person name="McCann A."/>
            <person name="Guo C."/>
            <person name="Argimon S."/>
            <person name="Zhang W."/>
            <person name="Yang X."/>
            <person name="Jeffery I.B."/>
            <person name="Cooney J.C."/>
            <person name="Kagawa T.F."/>
            <person name="Liu W."/>
            <person name="Song Y."/>
            <person name="Salvetti E."/>
            <person name="Wrobel A."/>
            <person name="Rasinkangas P."/>
            <person name="Parkhill J."/>
            <person name="Rea M.C."/>
            <person name="O'Sullivan O."/>
            <person name="Ritari J."/>
            <person name="Douillard F.P."/>
            <person name="Paul Ross R."/>
            <person name="Yang R."/>
            <person name="Briner A.E."/>
            <person name="Felis G.E."/>
            <person name="de Vos W.M."/>
            <person name="Barrangou R."/>
            <person name="Klaenhammer T.R."/>
            <person name="Caufield P.W."/>
            <person name="Cui Y."/>
            <person name="Zhang H."/>
            <person name="O'Toole P.W."/>
        </authorList>
    </citation>
    <scope>NUCLEOTIDE SEQUENCE [LARGE SCALE GENOMIC DNA]</scope>
    <source>
        <strain evidence="3 4">DSM 23365</strain>
    </source>
</reference>
<gene>
    <name evidence="3" type="ORF">FD14_GL003150</name>
</gene>
<sequence length="270" mass="29895">MLHKTELEYDANNHLFLDAYHDDAQPYLGLLIDIHGGGWFRGDKDKDADWATRLAQLGYEVLVPNYRLTPQVFYPEPLRDMDTLMTWIATSDFNQMPIGVVGSSAGGNMAVELAIRYGVPAVSLSGILDIDDWLTQHQAVEAAPGDLDRFNQQSSAAINQTGSNDAFYKWFVLNYFNQRTDELSAATPVHRISATTGPLFLANSLAEFVPTSGVLKLADALTSVQVPFVLNVLPGNRHAKGYLDDIFSQITAFLATYLIDQRPKPQLATE</sequence>
<accession>A0A0R2FC52</accession>